<accession>A0A6M3IZN3</accession>
<name>A0A6M3IZN3_9ZZZZ</name>
<proteinExistence type="predicted"/>
<gene>
    <name evidence="1" type="ORF">MM415B00727_0016</name>
</gene>
<organism evidence="1">
    <name type="scientific">viral metagenome</name>
    <dbReference type="NCBI Taxonomy" id="1070528"/>
    <lineage>
        <taxon>unclassified sequences</taxon>
        <taxon>metagenomes</taxon>
        <taxon>organismal metagenomes</taxon>
    </lineage>
</organism>
<protein>
    <submittedName>
        <fullName evidence="1">Uncharacterized protein</fullName>
    </submittedName>
</protein>
<evidence type="ECO:0000313" key="1">
    <source>
        <dbReference type="EMBL" id="QJA62788.1"/>
    </source>
</evidence>
<dbReference type="EMBL" id="MT141481">
    <property type="protein sequence ID" value="QJA62788.1"/>
    <property type="molecule type" value="Genomic_DNA"/>
</dbReference>
<reference evidence="1" key="1">
    <citation type="submission" date="2020-03" db="EMBL/GenBank/DDBJ databases">
        <title>The deep terrestrial virosphere.</title>
        <authorList>
            <person name="Holmfeldt K."/>
            <person name="Nilsson E."/>
            <person name="Simone D."/>
            <person name="Lopez-Fernandez M."/>
            <person name="Wu X."/>
            <person name="de Brujin I."/>
            <person name="Lundin D."/>
            <person name="Andersson A."/>
            <person name="Bertilsson S."/>
            <person name="Dopson M."/>
        </authorList>
    </citation>
    <scope>NUCLEOTIDE SEQUENCE</scope>
    <source>
        <strain evidence="1">MM415B00727</strain>
    </source>
</reference>
<sequence>MPVQAVERDGKVRIVEKDGKKVAKFKTGRPVDGGGYPTTAAGWKAAAKKTAAINHSV</sequence>
<dbReference type="AlphaFoldDB" id="A0A6M3IZN3"/>